<evidence type="ECO:0000256" key="2">
    <source>
        <dbReference type="SAM" id="Phobius"/>
    </source>
</evidence>
<sequence length="167" mass="17040">MAHEPEGPEPCPHTPEPAAEKAPEASPDAVSGAVPEKAPGRADDFDALVASWQAEGTVPRWPGGADDGAVPPAPAGPPEIDPRLDPEEHYVPPEPPPLPKLGAAVGVGLVLVAIGIILIAAPSWIGTSSVYGLPLGLVAIAAGITWLLMRLWQPASTDGEPDDDGTL</sequence>
<evidence type="ECO:0000256" key="1">
    <source>
        <dbReference type="SAM" id="MobiDB-lite"/>
    </source>
</evidence>
<dbReference type="RefSeq" id="WP_344413819.1">
    <property type="nucleotide sequence ID" value="NZ_BAAAQK010000004.1"/>
</dbReference>
<feature type="compositionally biased region" description="Basic and acidic residues" evidence="1">
    <location>
        <begin position="80"/>
        <end position="91"/>
    </location>
</feature>
<feature type="region of interest" description="Disordered" evidence="1">
    <location>
        <begin position="56"/>
        <end position="95"/>
    </location>
</feature>
<dbReference type="Proteomes" id="UP001500449">
    <property type="component" value="Unassembled WGS sequence"/>
</dbReference>
<evidence type="ECO:0000313" key="3">
    <source>
        <dbReference type="EMBL" id="GAA1837215.1"/>
    </source>
</evidence>
<reference evidence="3 4" key="1">
    <citation type="journal article" date="2019" name="Int. J. Syst. Evol. Microbiol.">
        <title>The Global Catalogue of Microorganisms (GCM) 10K type strain sequencing project: providing services to taxonomists for standard genome sequencing and annotation.</title>
        <authorList>
            <consortium name="The Broad Institute Genomics Platform"/>
            <consortium name="The Broad Institute Genome Sequencing Center for Infectious Disease"/>
            <person name="Wu L."/>
            <person name="Ma J."/>
        </authorList>
    </citation>
    <scope>NUCLEOTIDE SEQUENCE [LARGE SCALE GENOMIC DNA]</scope>
    <source>
        <strain evidence="3 4">JCM 16009</strain>
    </source>
</reference>
<feature type="region of interest" description="Disordered" evidence="1">
    <location>
        <begin position="1"/>
        <end position="44"/>
    </location>
</feature>
<comment type="caution">
    <text evidence="3">The sequence shown here is derived from an EMBL/GenBank/DDBJ whole genome shotgun (WGS) entry which is preliminary data.</text>
</comment>
<feature type="transmembrane region" description="Helical" evidence="2">
    <location>
        <begin position="131"/>
        <end position="149"/>
    </location>
</feature>
<protein>
    <recommendedName>
        <fullName evidence="5">DUF308 domain-containing protein</fullName>
    </recommendedName>
</protein>
<evidence type="ECO:0000313" key="4">
    <source>
        <dbReference type="Proteomes" id="UP001500449"/>
    </source>
</evidence>
<dbReference type="EMBL" id="BAAAQK010000004">
    <property type="protein sequence ID" value="GAA1837215.1"/>
    <property type="molecule type" value="Genomic_DNA"/>
</dbReference>
<feature type="transmembrane region" description="Helical" evidence="2">
    <location>
        <begin position="101"/>
        <end position="125"/>
    </location>
</feature>
<name>A0ABN2MSH0_9PSEU</name>
<keyword evidence="2" id="KW-1133">Transmembrane helix</keyword>
<evidence type="ECO:0008006" key="5">
    <source>
        <dbReference type="Google" id="ProtNLM"/>
    </source>
</evidence>
<gene>
    <name evidence="3" type="ORF">GCM10009836_14800</name>
</gene>
<organism evidence="3 4">
    <name type="scientific">Pseudonocardia ailaonensis</name>
    <dbReference type="NCBI Taxonomy" id="367279"/>
    <lineage>
        <taxon>Bacteria</taxon>
        <taxon>Bacillati</taxon>
        <taxon>Actinomycetota</taxon>
        <taxon>Actinomycetes</taxon>
        <taxon>Pseudonocardiales</taxon>
        <taxon>Pseudonocardiaceae</taxon>
        <taxon>Pseudonocardia</taxon>
    </lineage>
</organism>
<keyword evidence="2" id="KW-0812">Transmembrane</keyword>
<proteinExistence type="predicted"/>
<keyword evidence="2" id="KW-0472">Membrane</keyword>
<keyword evidence="4" id="KW-1185">Reference proteome</keyword>
<accession>A0ABN2MSH0</accession>